<evidence type="ECO:0000313" key="2">
    <source>
        <dbReference type="EMBL" id="RAJ02556.1"/>
    </source>
</evidence>
<dbReference type="Proteomes" id="UP000249547">
    <property type="component" value="Unassembled WGS sequence"/>
</dbReference>
<proteinExistence type="predicted"/>
<reference evidence="2 3" key="1">
    <citation type="submission" date="2018-06" db="EMBL/GenBank/DDBJ databases">
        <title>Genomic Encyclopedia of Archaeal and Bacterial Type Strains, Phase II (KMG-II): from individual species to whole genera.</title>
        <authorList>
            <person name="Goeker M."/>
        </authorList>
    </citation>
    <scope>NUCLEOTIDE SEQUENCE [LARGE SCALE GENOMIC DNA]</scope>
    <source>
        <strain evidence="2 3">DSM 23857</strain>
    </source>
</reference>
<organism evidence="2 3">
    <name type="scientific">Chitinophaga skermanii</name>
    <dbReference type="NCBI Taxonomy" id="331697"/>
    <lineage>
        <taxon>Bacteria</taxon>
        <taxon>Pseudomonadati</taxon>
        <taxon>Bacteroidota</taxon>
        <taxon>Chitinophagia</taxon>
        <taxon>Chitinophagales</taxon>
        <taxon>Chitinophagaceae</taxon>
        <taxon>Chitinophaga</taxon>
    </lineage>
</organism>
<dbReference type="OrthoDB" id="9873797at2"/>
<dbReference type="AlphaFoldDB" id="A0A327QD23"/>
<comment type="caution">
    <text evidence="2">The sequence shown here is derived from an EMBL/GenBank/DDBJ whole genome shotgun (WGS) entry which is preliminary data.</text>
</comment>
<keyword evidence="1" id="KW-1133">Transmembrane helix</keyword>
<feature type="transmembrane region" description="Helical" evidence="1">
    <location>
        <begin position="50"/>
        <end position="69"/>
    </location>
</feature>
<feature type="transmembrane region" description="Helical" evidence="1">
    <location>
        <begin position="81"/>
        <end position="101"/>
    </location>
</feature>
<feature type="transmembrane region" description="Helical" evidence="1">
    <location>
        <begin position="113"/>
        <end position="130"/>
    </location>
</feature>
<evidence type="ECO:0000256" key="1">
    <source>
        <dbReference type="SAM" id="Phobius"/>
    </source>
</evidence>
<feature type="transmembrane region" description="Helical" evidence="1">
    <location>
        <begin position="6"/>
        <end position="29"/>
    </location>
</feature>
<protein>
    <submittedName>
        <fullName evidence="2">Uncharacterized protein</fullName>
    </submittedName>
</protein>
<evidence type="ECO:0000313" key="3">
    <source>
        <dbReference type="Proteomes" id="UP000249547"/>
    </source>
</evidence>
<keyword evidence="3" id="KW-1185">Reference proteome</keyword>
<dbReference type="EMBL" id="QLLL01000006">
    <property type="protein sequence ID" value="RAJ02556.1"/>
    <property type="molecule type" value="Genomic_DNA"/>
</dbReference>
<keyword evidence="1" id="KW-0472">Membrane</keyword>
<keyword evidence="1" id="KW-0812">Transmembrane</keyword>
<name>A0A327QD23_9BACT</name>
<accession>A0A327QD23</accession>
<dbReference type="RefSeq" id="WP_148707363.1">
    <property type="nucleotide sequence ID" value="NZ_QLLL01000006.1"/>
</dbReference>
<sequence>MKPTKFISLVIFLPLIVAPFLTALVYVALFGKTLGEELLYSTILQLWTKVGLYLLLSSAVLWGVFYWILRSFHAFLTTQTVKWALSLVPILSICALMAFAAKREPGNIFVTRESIVAFFPLLIICSIGFFKLKPFDEEGYEEELKKIGK</sequence>
<gene>
    <name evidence="2" type="ORF">LX64_03576</name>
</gene>